<reference evidence="2 3" key="1">
    <citation type="submission" date="2021-01" db="EMBL/GenBank/DDBJ databases">
        <title>Biogeographic distribution of Paracoccus.</title>
        <authorList>
            <person name="Hollensteiner J."/>
            <person name="Leineberger J."/>
            <person name="Brinkhoff T."/>
            <person name="Daniel R."/>
        </authorList>
    </citation>
    <scope>NUCLEOTIDE SEQUENCE [LARGE SCALE GENOMIC DNA]</scope>
    <source>
        <strain evidence="2 3">KCTC 22803</strain>
    </source>
</reference>
<feature type="transmembrane region" description="Helical" evidence="1">
    <location>
        <begin position="30"/>
        <end position="50"/>
    </location>
</feature>
<keyword evidence="3" id="KW-1185">Reference proteome</keyword>
<keyword evidence="1" id="KW-0472">Membrane</keyword>
<evidence type="ECO:0000313" key="2">
    <source>
        <dbReference type="EMBL" id="WCR08188.1"/>
    </source>
</evidence>
<dbReference type="EMBL" id="CP067136">
    <property type="protein sequence ID" value="WCR08188.1"/>
    <property type="molecule type" value="Genomic_DNA"/>
</dbReference>
<accession>A0ABY7SMF2</accession>
<sequence>MTDFLLLGGIALCVISVVLAVVQLLRLQPPRAAAVTLIVGIVLIFAAAYLDPQPFQVSDIGEAWSQVTETVPENP</sequence>
<evidence type="ECO:0000313" key="3">
    <source>
        <dbReference type="Proteomes" id="UP001219349"/>
    </source>
</evidence>
<dbReference type="RefSeq" id="WP_271882871.1">
    <property type="nucleotide sequence ID" value="NZ_CP067136.1"/>
</dbReference>
<organism evidence="2 3">
    <name type="scientific">Paracoccus fistulariae</name>
    <dbReference type="NCBI Taxonomy" id="658446"/>
    <lineage>
        <taxon>Bacteria</taxon>
        <taxon>Pseudomonadati</taxon>
        <taxon>Pseudomonadota</taxon>
        <taxon>Alphaproteobacteria</taxon>
        <taxon>Rhodobacterales</taxon>
        <taxon>Paracoccaceae</taxon>
        <taxon>Paracoccus</taxon>
    </lineage>
</organism>
<keyword evidence="1" id="KW-1133">Transmembrane helix</keyword>
<dbReference type="Proteomes" id="UP001219349">
    <property type="component" value="Chromosome"/>
</dbReference>
<proteinExistence type="predicted"/>
<name>A0ABY7SMF2_9RHOB</name>
<keyword evidence="1" id="KW-0812">Transmembrane</keyword>
<protein>
    <submittedName>
        <fullName evidence="2">Uncharacterized protein</fullName>
    </submittedName>
</protein>
<gene>
    <name evidence="2" type="ORF">JHX87_05070</name>
</gene>
<evidence type="ECO:0000256" key="1">
    <source>
        <dbReference type="SAM" id="Phobius"/>
    </source>
</evidence>